<keyword evidence="7 10" id="KW-0067">ATP-binding</keyword>
<sequence>MIVHSSHGYFGKARFSAKKIYNYRRLSFCRTPTTDFRQDFFKKDRQKTRDQIRDPRTGLPQGRKMKQRFTWASAPIPVLGQPGSQRLILRRVPARTSRSSSSSSSTSSTTPASPPGSHVRSHTQFSSHNTNEASKEQRRKTLAALSEVVKARPPKRAPTEAPEAGPSKCISTKLCCQALPGFSPEDGVESRPGVKVCSPRPAVAPCAAPQRCPPKATVSATAAAGQGPPKGAESPRKRRRITGTDEDHLENPEVSSAEPSYSATRAALHEKYTERDRLGEGGYGAVYAGYRNKDMLPVAIKHIPQSGVERISIKEENIDSVPLEVVMMQKVQSGTPGTSAAVALLDWYDLEEELILVLERPVPCVDLFDYMFQTESPMPEREAKILTKQLIDALIEIHSKGVFHNDIKVDNILIECGSAVPRVRVIDFGFSTFLTEGTYHSMQGTPDYSSPEWFVTNSYRAEPATVWQLAVVVYTLLHGAYPFENTEEIISKELHVKKRLSNDCKDFLLKSLSKNPETRPTLAVLRDHPWLA</sequence>
<feature type="compositionally biased region" description="Basic and acidic residues" evidence="11">
    <location>
        <begin position="242"/>
        <end position="251"/>
    </location>
</feature>
<dbReference type="InterPro" id="IPR008271">
    <property type="entry name" value="Ser/Thr_kinase_AS"/>
</dbReference>
<feature type="region of interest" description="Disordered" evidence="11">
    <location>
        <begin position="39"/>
        <end position="167"/>
    </location>
</feature>
<name>A0AAV1FG84_XYRNO</name>
<dbReference type="PANTHER" id="PTHR22984:SF11">
    <property type="entry name" value="AURORA KINASE-RELATED"/>
    <property type="match status" value="1"/>
</dbReference>
<evidence type="ECO:0000256" key="3">
    <source>
        <dbReference type="ARBA" id="ARBA00022527"/>
    </source>
</evidence>
<dbReference type="EMBL" id="OY660870">
    <property type="protein sequence ID" value="CAJ1060025.1"/>
    <property type="molecule type" value="Genomic_DNA"/>
</dbReference>
<feature type="domain" description="Protein kinase" evidence="12">
    <location>
        <begin position="272"/>
        <end position="531"/>
    </location>
</feature>
<dbReference type="GO" id="GO:0004674">
    <property type="term" value="F:protein serine/threonine kinase activity"/>
    <property type="evidence" value="ECO:0007669"/>
    <property type="project" value="UniProtKB-KW"/>
</dbReference>
<evidence type="ECO:0000256" key="8">
    <source>
        <dbReference type="ARBA" id="ARBA00047899"/>
    </source>
</evidence>
<evidence type="ECO:0000259" key="12">
    <source>
        <dbReference type="PROSITE" id="PS50011"/>
    </source>
</evidence>
<evidence type="ECO:0000256" key="11">
    <source>
        <dbReference type="SAM" id="MobiDB-lite"/>
    </source>
</evidence>
<protein>
    <recommendedName>
        <fullName evidence="2">non-specific serine/threonine protein kinase</fullName>
        <ecNumber evidence="2">2.7.11.1</ecNumber>
    </recommendedName>
</protein>
<evidence type="ECO:0000256" key="5">
    <source>
        <dbReference type="ARBA" id="ARBA00022741"/>
    </source>
</evidence>
<dbReference type="GO" id="GO:0043066">
    <property type="term" value="P:negative regulation of apoptotic process"/>
    <property type="evidence" value="ECO:0007669"/>
    <property type="project" value="TreeGrafter"/>
</dbReference>
<feature type="compositionally biased region" description="Low complexity" evidence="11">
    <location>
        <begin position="94"/>
        <end position="111"/>
    </location>
</feature>
<dbReference type="EC" id="2.7.11.1" evidence="2"/>
<keyword evidence="3" id="KW-0723">Serine/threonine-protein kinase</keyword>
<feature type="compositionally biased region" description="Polar residues" evidence="11">
    <location>
        <begin position="122"/>
        <end position="132"/>
    </location>
</feature>
<feature type="binding site" evidence="10">
    <location>
        <position position="301"/>
    </location>
    <ligand>
        <name>ATP</name>
        <dbReference type="ChEBI" id="CHEBI:30616"/>
    </ligand>
</feature>
<dbReference type="PROSITE" id="PS00108">
    <property type="entry name" value="PROTEIN_KINASE_ST"/>
    <property type="match status" value="1"/>
</dbReference>
<feature type="compositionally biased region" description="Basic and acidic residues" evidence="11">
    <location>
        <begin position="39"/>
        <end position="56"/>
    </location>
</feature>
<dbReference type="GO" id="GO:0005737">
    <property type="term" value="C:cytoplasm"/>
    <property type="evidence" value="ECO:0007669"/>
    <property type="project" value="TreeGrafter"/>
</dbReference>
<evidence type="ECO:0000313" key="13">
    <source>
        <dbReference type="EMBL" id="CAJ1060025.1"/>
    </source>
</evidence>
<dbReference type="InterPro" id="IPR017441">
    <property type="entry name" value="Protein_kinase_ATP_BS"/>
</dbReference>
<dbReference type="Gene3D" id="3.30.200.20">
    <property type="entry name" value="Phosphorylase Kinase, domain 1"/>
    <property type="match status" value="1"/>
</dbReference>
<reference evidence="13" key="1">
    <citation type="submission" date="2023-08" db="EMBL/GenBank/DDBJ databases">
        <authorList>
            <person name="Alioto T."/>
            <person name="Alioto T."/>
            <person name="Gomez Garrido J."/>
        </authorList>
    </citation>
    <scope>NUCLEOTIDE SEQUENCE</scope>
</reference>
<evidence type="ECO:0000256" key="1">
    <source>
        <dbReference type="ARBA" id="ARBA00005505"/>
    </source>
</evidence>
<dbReference type="AlphaFoldDB" id="A0AAV1FG84"/>
<accession>A0AAV1FG84</accession>
<dbReference type="PROSITE" id="PS00107">
    <property type="entry name" value="PROTEIN_KINASE_ATP"/>
    <property type="match status" value="1"/>
</dbReference>
<gene>
    <name evidence="13" type="ORF">XNOV1_A011022</name>
</gene>
<evidence type="ECO:0000256" key="2">
    <source>
        <dbReference type="ARBA" id="ARBA00012513"/>
    </source>
</evidence>
<dbReference type="PROSITE" id="PS50011">
    <property type="entry name" value="PROTEIN_KINASE_DOM"/>
    <property type="match status" value="1"/>
</dbReference>
<proteinExistence type="inferred from homology"/>
<evidence type="ECO:0000313" key="14">
    <source>
        <dbReference type="Proteomes" id="UP001178508"/>
    </source>
</evidence>
<dbReference type="InterPro" id="IPR051138">
    <property type="entry name" value="PIM_Ser/Thr_kinase"/>
</dbReference>
<organism evidence="13 14">
    <name type="scientific">Xyrichtys novacula</name>
    <name type="common">Pearly razorfish</name>
    <name type="synonym">Hemipteronotus novacula</name>
    <dbReference type="NCBI Taxonomy" id="13765"/>
    <lineage>
        <taxon>Eukaryota</taxon>
        <taxon>Metazoa</taxon>
        <taxon>Chordata</taxon>
        <taxon>Craniata</taxon>
        <taxon>Vertebrata</taxon>
        <taxon>Euteleostomi</taxon>
        <taxon>Actinopterygii</taxon>
        <taxon>Neopterygii</taxon>
        <taxon>Teleostei</taxon>
        <taxon>Neoteleostei</taxon>
        <taxon>Acanthomorphata</taxon>
        <taxon>Eupercaria</taxon>
        <taxon>Labriformes</taxon>
        <taxon>Labridae</taxon>
        <taxon>Xyrichtys</taxon>
    </lineage>
</organism>
<feature type="compositionally biased region" description="Polar residues" evidence="11">
    <location>
        <begin position="253"/>
        <end position="262"/>
    </location>
</feature>
<evidence type="ECO:0000256" key="4">
    <source>
        <dbReference type="ARBA" id="ARBA00022679"/>
    </source>
</evidence>
<dbReference type="InterPro" id="IPR000719">
    <property type="entry name" value="Prot_kinase_dom"/>
</dbReference>
<dbReference type="InterPro" id="IPR011009">
    <property type="entry name" value="Kinase-like_dom_sf"/>
</dbReference>
<evidence type="ECO:0000256" key="7">
    <source>
        <dbReference type="ARBA" id="ARBA00022840"/>
    </source>
</evidence>
<dbReference type="Gene3D" id="1.10.510.10">
    <property type="entry name" value="Transferase(Phosphotransferase) domain 1"/>
    <property type="match status" value="1"/>
</dbReference>
<dbReference type="Pfam" id="PF00069">
    <property type="entry name" value="Pkinase"/>
    <property type="match status" value="1"/>
</dbReference>
<dbReference type="FunFam" id="3.30.200.20:FF:000475">
    <property type="entry name" value="Serine/threonine-protein kinase"/>
    <property type="match status" value="1"/>
</dbReference>
<feature type="region of interest" description="Disordered" evidence="11">
    <location>
        <begin position="206"/>
        <end position="262"/>
    </location>
</feature>
<keyword evidence="6 13" id="KW-0418">Kinase</keyword>
<evidence type="ECO:0000256" key="9">
    <source>
        <dbReference type="ARBA" id="ARBA00048679"/>
    </source>
</evidence>
<evidence type="ECO:0000256" key="10">
    <source>
        <dbReference type="PROSITE-ProRule" id="PRU10141"/>
    </source>
</evidence>
<keyword evidence="14" id="KW-1185">Reference proteome</keyword>
<dbReference type="PANTHER" id="PTHR22984">
    <property type="entry name" value="SERINE/THREONINE-PROTEIN KINASE PIM"/>
    <property type="match status" value="1"/>
</dbReference>
<dbReference type="SMART" id="SM00220">
    <property type="entry name" value="S_TKc"/>
    <property type="match status" value="1"/>
</dbReference>
<comment type="similarity">
    <text evidence="1">Belongs to the protein kinase superfamily. CAMK Ser/Thr protein kinase family. PIM subfamily.</text>
</comment>
<dbReference type="GO" id="GO:0005524">
    <property type="term" value="F:ATP binding"/>
    <property type="evidence" value="ECO:0007669"/>
    <property type="project" value="UniProtKB-UniRule"/>
</dbReference>
<dbReference type="SUPFAM" id="SSF56112">
    <property type="entry name" value="Protein kinase-like (PK-like)"/>
    <property type="match status" value="1"/>
</dbReference>
<keyword evidence="4" id="KW-0808">Transferase</keyword>
<dbReference type="Proteomes" id="UP001178508">
    <property type="component" value="Chromosome 7"/>
</dbReference>
<dbReference type="GO" id="GO:0007346">
    <property type="term" value="P:regulation of mitotic cell cycle"/>
    <property type="evidence" value="ECO:0007669"/>
    <property type="project" value="TreeGrafter"/>
</dbReference>
<keyword evidence="5 10" id="KW-0547">Nucleotide-binding</keyword>
<evidence type="ECO:0000256" key="6">
    <source>
        <dbReference type="ARBA" id="ARBA00022777"/>
    </source>
</evidence>
<comment type="catalytic activity">
    <reaction evidence="8">
        <text>L-threonyl-[protein] + ATP = O-phospho-L-threonyl-[protein] + ADP + H(+)</text>
        <dbReference type="Rhea" id="RHEA:46608"/>
        <dbReference type="Rhea" id="RHEA-COMP:11060"/>
        <dbReference type="Rhea" id="RHEA-COMP:11605"/>
        <dbReference type="ChEBI" id="CHEBI:15378"/>
        <dbReference type="ChEBI" id="CHEBI:30013"/>
        <dbReference type="ChEBI" id="CHEBI:30616"/>
        <dbReference type="ChEBI" id="CHEBI:61977"/>
        <dbReference type="ChEBI" id="CHEBI:456216"/>
        <dbReference type="EC" id="2.7.11.1"/>
    </reaction>
</comment>
<comment type="catalytic activity">
    <reaction evidence="9">
        <text>L-seryl-[protein] + ATP = O-phospho-L-seryl-[protein] + ADP + H(+)</text>
        <dbReference type="Rhea" id="RHEA:17989"/>
        <dbReference type="Rhea" id="RHEA-COMP:9863"/>
        <dbReference type="Rhea" id="RHEA-COMP:11604"/>
        <dbReference type="ChEBI" id="CHEBI:15378"/>
        <dbReference type="ChEBI" id="CHEBI:29999"/>
        <dbReference type="ChEBI" id="CHEBI:30616"/>
        <dbReference type="ChEBI" id="CHEBI:83421"/>
        <dbReference type="ChEBI" id="CHEBI:456216"/>
        <dbReference type="EC" id="2.7.11.1"/>
    </reaction>
</comment>